<dbReference type="InterPro" id="IPR016186">
    <property type="entry name" value="C-type_lectin-like/link_sf"/>
</dbReference>
<proteinExistence type="predicted"/>
<dbReference type="PANTHER" id="PTHR22803">
    <property type="entry name" value="MANNOSE, PHOSPHOLIPASE, LECTIN RECEPTOR RELATED"/>
    <property type="match status" value="1"/>
</dbReference>
<evidence type="ECO:0000259" key="1">
    <source>
        <dbReference type="PROSITE" id="PS50041"/>
    </source>
</evidence>
<dbReference type="SMART" id="SM00034">
    <property type="entry name" value="CLECT"/>
    <property type="match status" value="1"/>
</dbReference>
<feature type="domain" description="C-type lectin" evidence="1">
    <location>
        <begin position="77"/>
        <end position="163"/>
    </location>
</feature>
<organism evidence="2 3">
    <name type="scientific">Syphacia muris</name>
    <dbReference type="NCBI Taxonomy" id="451379"/>
    <lineage>
        <taxon>Eukaryota</taxon>
        <taxon>Metazoa</taxon>
        <taxon>Ecdysozoa</taxon>
        <taxon>Nematoda</taxon>
        <taxon>Chromadorea</taxon>
        <taxon>Rhabditida</taxon>
        <taxon>Spirurina</taxon>
        <taxon>Oxyuridomorpha</taxon>
        <taxon>Oxyuroidea</taxon>
        <taxon>Oxyuridae</taxon>
        <taxon>Syphacia</taxon>
    </lineage>
</organism>
<dbReference type="Gene3D" id="3.10.100.10">
    <property type="entry name" value="Mannose-Binding Protein A, subunit A"/>
    <property type="match status" value="1"/>
</dbReference>
<name>A0A0N5ASQ2_9BILA</name>
<reference evidence="3" key="1">
    <citation type="submission" date="2017-02" db="UniProtKB">
        <authorList>
            <consortium name="WormBaseParasite"/>
        </authorList>
    </citation>
    <scope>IDENTIFICATION</scope>
</reference>
<dbReference type="Proteomes" id="UP000046393">
    <property type="component" value="Unplaced"/>
</dbReference>
<protein>
    <submittedName>
        <fullName evidence="3">C-type lectin domain-containing protein</fullName>
    </submittedName>
</protein>
<dbReference type="Pfam" id="PF00059">
    <property type="entry name" value="Lectin_C"/>
    <property type="match status" value="1"/>
</dbReference>
<keyword evidence="2" id="KW-1185">Reference proteome</keyword>
<dbReference type="InterPro" id="IPR001304">
    <property type="entry name" value="C-type_lectin-like"/>
</dbReference>
<dbReference type="WBParaSite" id="SMUV_0000783101-mRNA-1">
    <property type="protein sequence ID" value="SMUV_0000783101-mRNA-1"/>
    <property type="gene ID" value="SMUV_0000783101"/>
</dbReference>
<sequence length="219" mass="25767">MAYGDGNNDFHLYLGLYSSKEYVYLRRWMEGTLLDTTSTWITNKIPVKNASNEHRLSINLANRFAELSSCSIGWLRFHNNCYMFTHQAVDYYSAYNYCRTFGSYLVSIIDEMELNFIKEHVQKKTFWTSLNNYNFNKKILVWEDGEISKNVYWMQHSEPNKCCSVGKTVFFQYQFDADTDIEGLRDNGYDQPAVAVCNWRNRILEAIDNLGAFVMLKME</sequence>
<dbReference type="AlphaFoldDB" id="A0A0N5ASQ2"/>
<evidence type="ECO:0000313" key="2">
    <source>
        <dbReference type="Proteomes" id="UP000046393"/>
    </source>
</evidence>
<dbReference type="STRING" id="451379.A0A0N5ASQ2"/>
<accession>A0A0N5ASQ2</accession>
<dbReference type="PROSITE" id="PS50041">
    <property type="entry name" value="C_TYPE_LECTIN_2"/>
    <property type="match status" value="1"/>
</dbReference>
<evidence type="ECO:0000313" key="3">
    <source>
        <dbReference type="WBParaSite" id="SMUV_0000783101-mRNA-1"/>
    </source>
</evidence>
<dbReference type="InterPro" id="IPR016187">
    <property type="entry name" value="CTDL_fold"/>
</dbReference>
<dbReference type="InterPro" id="IPR050111">
    <property type="entry name" value="C-type_lectin/snaclec_domain"/>
</dbReference>
<dbReference type="SUPFAM" id="SSF56436">
    <property type="entry name" value="C-type lectin-like"/>
    <property type="match status" value="1"/>
</dbReference>